<proteinExistence type="predicted"/>
<dbReference type="EMBL" id="KV453909">
    <property type="protein sequence ID" value="ODV82366.1"/>
    <property type="molecule type" value="Genomic_DNA"/>
</dbReference>
<reference evidence="2" key="1">
    <citation type="submission" date="2016-05" db="EMBL/GenBank/DDBJ databases">
        <title>Comparative genomics of biotechnologically important yeasts.</title>
        <authorList>
            <consortium name="DOE Joint Genome Institute"/>
            <person name="Riley R."/>
            <person name="Haridas S."/>
            <person name="Wolfe K.H."/>
            <person name="Lopes M.R."/>
            <person name="Hittinger C.T."/>
            <person name="Goker M."/>
            <person name="Salamov A."/>
            <person name="Wisecaver J."/>
            <person name="Long T.M."/>
            <person name="Aerts A.L."/>
            <person name="Barry K."/>
            <person name="Choi C."/>
            <person name="Clum A."/>
            <person name="Coughlan A.Y."/>
            <person name="Deshpande S."/>
            <person name="Douglass A.P."/>
            <person name="Hanson S.J."/>
            <person name="Klenk H.-P."/>
            <person name="Labutti K."/>
            <person name="Lapidus A."/>
            <person name="Lindquist E."/>
            <person name="Lipzen A."/>
            <person name="Meier-Kolthoff J.P."/>
            <person name="Ohm R.A."/>
            <person name="Otillar R.P."/>
            <person name="Pangilinan J."/>
            <person name="Peng Y."/>
            <person name="Rokas A."/>
            <person name="Rosa C.A."/>
            <person name="Scheuner C."/>
            <person name="Sibirny A.A."/>
            <person name="Slot J.C."/>
            <person name="Stielow J.B."/>
            <person name="Sun H."/>
            <person name="Kurtzman C.P."/>
            <person name="Blackwell M."/>
            <person name="Grigoriev I.V."/>
            <person name="Jeffries T.W."/>
        </authorList>
    </citation>
    <scope>NUCLEOTIDE SEQUENCE [LARGE SCALE GENOMIC DNA]</scope>
    <source>
        <strain evidence="2">NRRL Y-17324</strain>
    </source>
</reference>
<dbReference type="AlphaFoldDB" id="A0A1E4SS76"/>
<keyword evidence="2" id="KW-1185">Reference proteome</keyword>
<dbReference type="Proteomes" id="UP000094285">
    <property type="component" value="Unassembled WGS sequence"/>
</dbReference>
<evidence type="ECO:0000313" key="1">
    <source>
        <dbReference type="EMBL" id="ODV82366.1"/>
    </source>
</evidence>
<gene>
    <name evidence="1" type="ORF">CANTADRAFT_143294</name>
</gene>
<sequence length="62" mass="7347">MPFHYYSMEYFTIVAMITNSQKDRGLSLSRQICSKFFSTHNKTIALRGRQKVFLAKFHEEIV</sequence>
<dbReference type="RefSeq" id="XP_020067488.1">
    <property type="nucleotide sequence ID" value="XM_020206296.1"/>
</dbReference>
<protein>
    <submittedName>
        <fullName evidence="1">Uncharacterized protein</fullName>
    </submittedName>
</protein>
<accession>A0A1E4SS76</accession>
<organism evidence="1 2">
    <name type="scientific">Suhomyces tanzawaensis NRRL Y-17324</name>
    <dbReference type="NCBI Taxonomy" id="984487"/>
    <lineage>
        <taxon>Eukaryota</taxon>
        <taxon>Fungi</taxon>
        <taxon>Dikarya</taxon>
        <taxon>Ascomycota</taxon>
        <taxon>Saccharomycotina</taxon>
        <taxon>Pichiomycetes</taxon>
        <taxon>Debaryomycetaceae</taxon>
        <taxon>Suhomyces</taxon>
    </lineage>
</organism>
<evidence type="ECO:0000313" key="2">
    <source>
        <dbReference type="Proteomes" id="UP000094285"/>
    </source>
</evidence>
<dbReference type="GeneID" id="30980433"/>
<name>A0A1E4SS76_9ASCO</name>